<evidence type="ECO:0000256" key="11">
    <source>
        <dbReference type="SAM" id="Phobius"/>
    </source>
</evidence>
<dbReference type="AlphaFoldDB" id="U5EGA6"/>
<evidence type="ECO:0000256" key="5">
    <source>
        <dbReference type="ARBA" id="ARBA00022692"/>
    </source>
</evidence>
<protein>
    <recommendedName>
        <fullName evidence="4">Transmembrane protein 18</fullName>
    </recommendedName>
</protein>
<dbReference type="Pfam" id="PF14770">
    <property type="entry name" value="TMEM18"/>
    <property type="match status" value="1"/>
</dbReference>
<evidence type="ECO:0000256" key="7">
    <source>
        <dbReference type="ARBA" id="ARBA00023054"/>
    </source>
</evidence>
<evidence type="ECO:0000256" key="9">
    <source>
        <dbReference type="ARBA" id="ARBA00023136"/>
    </source>
</evidence>
<dbReference type="InterPro" id="IPR026721">
    <property type="entry name" value="TMEM18"/>
</dbReference>
<evidence type="ECO:0000256" key="3">
    <source>
        <dbReference type="ARBA" id="ARBA00009971"/>
    </source>
</evidence>
<evidence type="ECO:0000313" key="12">
    <source>
        <dbReference type="EMBL" id="JAB56347.1"/>
    </source>
</evidence>
<keyword evidence="8" id="KW-0238">DNA-binding</keyword>
<evidence type="ECO:0000256" key="4">
    <source>
        <dbReference type="ARBA" id="ARBA00014253"/>
    </source>
</evidence>
<name>U5EGA6_9DIPT</name>
<dbReference type="GO" id="GO:0031965">
    <property type="term" value="C:nuclear membrane"/>
    <property type="evidence" value="ECO:0007669"/>
    <property type="project" value="UniProtKB-SubCell"/>
</dbReference>
<feature type="transmembrane region" description="Helical" evidence="11">
    <location>
        <begin position="52"/>
        <end position="71"/>
    </location>
</feature>
<comment type="similarity">
    <text evidence="3">Belongs to the TMEM18 family.</text>
</comment>
<proteinExistence type="evidence at transcript level"/>
<evidence type="ECO:0000256" key="6">
    <source>
        <dbReference type="ARBA" id="ARBA00022989"/>
    </source>
</evidence>
<accession>U5EGA6</accession>
<dbReference type="GO" id="GO:0003677">
    <property type="term" value="F:DNA binding"/>
    <property type="evidence" value="ECO:0007669"/>
    <property type="project" value="UniProtKB-KW"/>
</dbReference>
<sequence length="147" mass="17236">MVNPNLIEINEITGIYTFLQSIDWYDPWLIGLISFHIIITSTALLTRNYSNFQVFLFFILLLLVYFSESINEYAAINWRMFSKQQYFDSKGLFISVVFCVPILLNCMLMVGSWLYQSTQIMTKLKTAQLQQQIKINKSCSKECVKEE</sequence>
<keyword evidence="9 11" id="KW-0472">Membrane</keyword>
<evidence type="ECO:0000256" key="1">
    <source>
        <dbReference type="ARBA" id="ARBA00004126"/>
    </source>
</evidence>
<keyword evidence="5 11" id="KW-0812">Transmembrane</keyword>
<feature type="transmembrane region" description="Helical" evidence="11">
    <location>
        <begin position="91"/>
        <end position="115"/>
    </location>
</feature>
<comment type="subcellular location">
    <subcellularLocation>
        <location evidence="2">Endomembrane system</location>
        <topology evidence="2">Multi-pass membrane protein</topology>
    </subcellularLocation>
    <subcellularLocation>
        <location evidence="1">Nucleus membrane</location>
    </subcellularLocation>
</comment>
<dbReference type="PANTHER" id="PTHR22593">
    <property type="entry name" value="TRANSMEMBRANE PROTEIN 18"/>
    <property type="match status" value="1"/>
</dbReference>
<keyword evidence="6 11" id="KW-1133">Transmembrane helix</keyword>
<evidence type="ECO:0000256" key="10">
    <source>
        <dbReference type="ARBA" id="ARBA00023242"/>
    </source>
</evidence>
<dbReference type="EMBL" id="GANO01003524">
    <property type="protein sequence ID" value="JAB56347.1"/>
    <property type="molecule type" value="mRNA"/>
</dbReference>
<reference evidence="12" key="1">
    <citation type="journal article" date="2014" name="Insect Biochem. Mol. Biol.">
        <title>An insight into the sialome of the frog biting fly, Corethrella appendiculata.</title>
        <authorList>
            <person name="Ribeiro J.M.C."/>
            <person name="Chagas A.C."/>
            <person name="Pham V.M."/>
            <person name="Lounibos L.P."/>
            <person name="Calvo E."/>
        </authorList>
    </citation>
    <scope>NUCLEOTIDE SEQUENCE</scope>
    <source>
        <tissue evidence="12">Salivary glands</tissue>
    </source>
</reference>
<dbReference type="PANTHER" id="PTHR22593:SF2">
    <property type="entry name" value="TRANSMEMBRANE PROTEIN 18"/>
    <property type="match status" value="1"/>
</dbReference>
<organism evidence="12">
    <name type="scientific">Corethrella appendiculata</name>
    <dbReference type="NCBI Taxonomy" id="1370023"/>
    <lineage>
        <taxon>Eukaryota</taxon>
        <taxon>Metazoa</taxon>
        <taxon>Ecdysozoa</taxon>
        <taxon>Arthropoda</taxon>
        <taxon>Hexapoda</taxon>
        <taxon>Insecta</taxon>
        <taxon>Pterygota</taxon>
        <taxon>Neoptera</taxon>
        <taxon>Endopterygota</taxon>
        <taxon>Diptera</taxon>
        <taxon>Nematocera</taxon>
        <taxon>Culicoidea</taxon>
        <taxon>Chaoboridae</taxon>
        <taxon>Corethrella</taxon>
    </lineage>
</organism>
<evidence type="ECO:0000256" key="2">
    <source>
        <dbReference type="ARBA" id="ARBA00004127"/>
    </source>
</evidence>
<feature type="transmembrane region" description="Helical" evidence="11">
    <location>
        <begin position="28"/>
        <end position="45"/>
    </location>
</feature>
<keyword evidence="7" id="KW-0175">Coiled coil</keyword>
<evidence type="ECO:0000256" key="8">
    <source>
        <dbReference type="ARBA" id="ARBA00023125"/>
    </source>
</evidence>
<keyword evidence="10" id="KW-0539">Nucleus</keyword>